<dbReference type="Gene3D" id="3.80.10.10">
    <property type="entry name" value="Ribonuclease Inhibitor"/>
    <property type="match status" value="1"/>
</dbReference>
<proteinExistence type="predicted"/>
<dbReference type="Proteomes" id="UP000781932">
    <property type="component" value="Unassembled WGS sequence"/>
</dbReference>
<evidence type="ECO:0008006" key="3">
    <source>
        <dbReference type="Google" id="ProtNLM"/>
    </source>
</evidence>
<reference evidence="1" key="2">
    <citation type="submission" date="2020-11" db="EMBL/GenBank/DDBJ databases">
        <title>Whole genome sequencing of Colletotrichum sp.</title>
        <authorList>
            <person name="Li H."/>
        </authorList>
    </citation>
    <scope>NUCLEOTIDE SEQUENCE</scope>
    <source>
        <strain evidence="1">CkLH20</strain>
    </source>
</reference>
<comment type="caution">
    <text evidence="1">The sequence shown here is derived from an EMBL/GenBank/DDBJ whole genome shotgun (WGS) entry which is preliminary data.</text>
</comment>
<name>A0A9P6LPH8_9PEZI</name>
<dbReference type="SUPFAM" id="SSF52047">
    <property type="entry name" value="RNI-like"/>
    <property type="match status" value="1"/>
</dbReference>
<dbReference type="InterPro" id="IPR032675">
    <property type="entry name" value="LRR_dom_sf"/>
</dbReference>
<dbReference type="RefSeq" id="XP_038749887.1">
    <property type="nucleotide sequence ID" value="XM_038885099.1"/>
</dbReference>
<accession>A0A9P6LPH8</accession>
<dbReference type="EMBL" id="JAATWM020000005">
    <property type="protein sequence ID" value="KAF9880426.1"/>
    <property type="molecule type" value="Genomic_DNA"/>
</dbReference>
<sequence length="467" mass="52952">MDLASRALAAAVAAYNRVIHEAMHQPFPPMHTRRAEGQILTLPPELLRQVLEDFRSSEEVETLGKDWVLEQSFLASLCLVCKSFRSTAEQLLYRQVHLVDCPPCDPRFLSFLKTTICRPELRKMLRRANLEIDSDMDDEDNRVPTADVELIKTSAQELGITIRCVKRLHLSLPGQYDNADIQTNQHPGRKPLFFNFACPGSEEHGEIFFFPNLTHISISLSADPPSSGPPFDFADFEELSGIAPRLLKIHYDTGIFRTIEPINVVSLESLHLTNTNLLEGDAGKLMGSIRDLKKFHYAAGDRYLARAQSELVRPDELCTALERHCHSLEELSLDFWPDDDQPNMDQLLESLEKFKELKRLIVHYKDFAYSGMEDEFSSFITTLPRSLEAIYICGWGIALSETMNWLIRAVKQGDFESLATVTIGCPASEADPLVHFLQGALHALRETKLRINVAIHYNFCDGNHWAL</sequence>
<keyword evidence="2" id="KW-1185">Reference proteome</keyword>
<dbReference type="AlphaFoldDB" id="A0A9P6LPH8"/>
<dbReference type="GeneID" id="62158173"/>
<protein>
    <recommendedName>
        <fullName evidence="3">F-box domain-containing protein</fullName>
    </recommendedName>
</protein>
<gene>
    <name evidence="1" type="ORF">CkaCkLH20_02380</name>
</gene>
<organism evidence="1 2">
    <name type="scientific">Colletotrichum karsti</name>
    <dbReference type="NCBI Taxonomy" id="1095194"/>
    <lineage>
        <taxon>Eukaryota</taxon>
        <taxon>Fungi</taxon>
        <taxon>Dikarya</taxon>
        <taxon>Ascomycota</taxon>
        <taxon>Pezizomycotina</taxon>
        <taxon>Sordariomycetes</taxon>
        <taxon>Hypocreomycetidae</taxon>
        <taxon>Glomerellales</taxon>
        <taxon>Glomerellaceae</taxon>
        <taxon>Colletotrichum</taxon>
        <taxon>Colletotrichum boninense species complex</taxon>
    </lineage>
</organism>
<reference evidence="1" key="1">
    <citation type="submission" date="2020-03" db="EMBL/GenBank/DDBJ databases">
        <authorList>
            <person name="He L."/>
        </authorList>
    </citation>
    <scope>NUCLEOTIDE SEQUENCE</scope>
    <source>
        <strain evidence="1">CkLH20</strain>
    </source>
</reference>
<evidence type="ECO:0000313" key="1">
    <source>
        <dbReference type="EMBL" id="KAF9880426.1"/>
    </source>
</evidence>
<evidence type="ECO:0000313" key="2">
    <source>
        <dbReference type="Proteomes" id="UP000781932"/>
    </source>
</evidence>